<evidence type="ECO:0000256" key="4">
    <source>
        <dbReference type="ARBA" id="ARBA00022679"/>
    </source>
</evidence>
<dbReference type="InterPro" id="IPR011009">
    <property type="entry name" value="Kinase-like_dom_sf"/>
</dbReference>
<dbReference type="VEuPathDB" id="AmoebaDB:EHI_197540"/>
<dbReference type="VEuPathDB" id="AmoebaDB:EHI8A_014200"/>
<dbReference type="CDD" id="cd04515">
    <property type="entry name" value="Alpha_kinase"/>
    <property type="match status" value="1"/>
</dbReference>
<evidence type="ECO:0000256" key="6">
    <source>
        <dbReference type="ARBA" id="ARBA00022777"/>
    </source>
</evidence>
<feature type="domain" description="SH3" evidence="9">
    <location>
        <begin position="284"/>
        <end position="342"/>
    </location>
</feature>
<evidence type="ECO:0000313" key="12">
    <source>
        <dbReference type="Proteomes" id="UP000078387"/>
    </source>
</evidence>
<dbReference type="VEuPathDB" id="AmoebaDB:KM1_044760"/>
<name>A0A5K1UZB1_ENTHI</name>
<dbReference type="InterPro" id="IPR001452">
    <property type="entry name" value="SH3_domain"/>
</dbReference>
<dbReference type="PANTHER" id="PTHR45992:SF11">
    <property type="entry name" value="ALPHA-TYPE PROTEIN KINASE DOMAIN-CONTAINING PROTEIN"/>
    <property type="match status" value="1"/>
</dbReference>
<dbReference type="Gene3D" id="2.30.30.40">
    <property type="entry name" value="SH3 Domains"/>
    <property type="match status" value="2"/>
</dbReference>
<keyword evidence="3" id="KW-0723">Serine/threonine-protein kinase</keyword>
<keyword evidence="5" id="KW-0547">Nucleotide-binding</keyword>
<dbReference type="Pfam" id="PF00018">
    <property type="entry name" value="SH3_1"/>
    <property type="match status" value="1"/>
</dbReference>
<organism evidence="11 12">
    <name type="scientific">Entamoeba histolytica</name>
    <dbReference type="NCBI Taxonomy" id="5759"/>
    <lineage>
        <taxon>Eukaryota</taxon>
        <taxon>Amoebozoa</taxon>
        <taxon>Evosea</taxon>
        <taxon>Archamoebae</taxon>
        <taxon>Mastigamoebida</taxon>
        <taxon>Entamoebidae</taxon>
        <taxon>Entamoeba</taxon>
    </lineage>
</organism>
<evidence type="ECO:0000256" key="2">
    <source>
        <dbReference type="ARBA" id="ARBA00022443"/>
    </source>
</evidence>
<evidence type="ECO:0000256" key="7">
    <source>
        <dbReference type="ARBA" id="ARBA00022840"/>
    </source>
</evidence>
<keyword evidence="4" id="KW-0808">Transferase</keyword>
<dbReference type="PROSITE" id="PS50002">
    <property type="entry name" value="SH3"/>
    <property type="match status" value="1"/>
</dbReference>
<feature type="domain" description="Alpha-type protein kinase" evidence="10">
    <location>
        <begin position="25"/>
        <end position="254"/>
    </location>
</feature>
<dbReference type="FunFam" id="3.30.200.20:FF:001050">
    <property type="entry name" value="Elongation factor 2 kinase"/>
    <property type="match status" value="1"/>
</dbReference>
<dbReference type="AlphaFoldDB" id="A0A5K1UZB1"/>
<dbReference type="InterPro" id="IPR004166">
    <property type="entry name" value="a-kinase_dom"/>
</dbReference>
<evidence type="ECO:0000256" key="8">
    <source>
        <dbReference type="PROSITE-ProRule" id="PRU00192"/>
    </source>
</evidence>
<dbReference type="InterPro" id="IPR036028">
    <property type="entry name" value="SH3-like_dom_sf"/>
</dbReference>
<gene>
    <name evidence="11" type="ORF">CL6EHI_197540</name>
</gene>
<keyword evidence="2 8" id="KW-0728">SH3 domain</keyword>
<dbReference type="Pfam" id="PF07653">
    <property type="entry name" value="SH3_2"/>
    <property type="match status" value="1"/>
</dbReference>
<dbReference type="Pfam" id="PF02816">
    <property type="entry name" value="Alpha_kinase"/>
    <property type="match status" value="1"/>
</dbReference>
<dbReference type="Proteomes" id="UP000078387">
    <property type="component" value="Unassembled WGS sequence"/>
</dbReference>
<dbReference type="PROSITE" id="PS51158">
    <property type="entry name" value="ALPHA_KINASE"/>
    <property type="match status" value="1"/>
</dbReference>
<dbReference type="InterPro" id="IPR051852">
    <property type="entry name" value="Alpha-type_PK"/>
</dbReference>
<accession>A0A5K1UZB1</accession>
<keyword evidence="6 11" id="KW-0418">Kinase</keyword>
<dbReference type="VEuPathDB" id="AmoebaDB:EHI7A_018260"/>
<comment type="similarity">
    <text evidence="1">Belongs to the protein kinase superfamily. Alpha-type protein kinase family. ALPK subfamily.</text>
</comment>
<dbReference type="GO" id="GO:0005524">
    <property type="term" value="F:ATP binding"/>
    <property type="evidence" value="ECO:0007669"/>
    <property type="project" value="UniProtKB-KW"/>
</dbReference>
<dbReference type="EMBL" id="BDEQ01000001">
    <property type="protein sequence ID" value="GAT92660.1"/>
    <property type="molecule type" value="Genomic_DNA"/>
</dbReference>
<dbReference type="SUPFAM" id="SSF56112">
    <property type="entry name" value="Protein kinase-like (PK-like)"/>
    <property type="match status" value="1"/>
</dbReference>
<evidence type="ECO:0000256" key="3">
    <source>
        <dbReference type="ARBA" id="ARBA00022527"/>
    </source>
</evidence>
<proteinExistence type="inferred from homology"/>
<keyword evidence="7" id="KW-0067">ATP-binding</keyword>
<evidence type="ECO:0000256" key="5">
    <source>
        <dbReference type="ARBA" id="ARBA00022741"/>
    </source>
</evidence>
<dbReference type="Gene3D" id="3.20.200.10">
    <property type="entry name" value="MHCK/EF2 kinase"/>
    <property type="match status" value="1"/>
</dbReference>
<dbReference type="SMART" id="SM00326">
    <property type="entry name" value="SH3"/>
    <property type="match status" value="2"/>
</dbReference>
<evidence type="ECO:0000313" key="11">
    <source>
        <dbReference type="EMBL" id="GAT92660.1"/>
    </source>
</evidence>
<dbReference type="GO" id="GO:0004674">
    <property type="term" value="F:protein serine/threonine kinase activity"/>
    <property type="evidence" value="ECO:0007669"/>
    <property type="project" value="UniProtKB-KW"/>
</dbReference>
<reference evidence="11 12" key="1">
    <citation type="submission" date="2016-05" db="EMBL/GenBank/DDBJ databases">
        <title>First whole genome sequencing of Entamoeba histolytica HM1:IMSS-clone-6.</title>
        <authorList>
            <person name="Mukherjee Avik.K."/>
            <person name="Izumyama S."/>
            <person name="Nakada-Tsukui K."/>
            <person name="Nozaki T."/>
        </authorList>
    </citation>
    <scope>NUCLEOTIDE SEQUENCE [LARGE SCALE GENOMIC DNA]</scope>
    <source>
        <strain evidence="11 12">HM1:IMSS clone 6</strain>
    </source>
</reference>
<dbReference type="Gene3D" id="3.30.200.20">
    <property type="entry name" value="Phosphorylase Kinase, domain 1"/>
    <property type="match status" value="1"/>
</dbReference>
<dbReference type="SUPFAM" id="SSF50044">
    <property type="entry name" value="SH3-domain"/>
    <property type="match status" value="2"/>
</dbReference>
<dbReference type="PANTHER" id="PTHR45992">
    <property type="entry name" value="EUKARYOTIC ELONGATION FACTOR 2 KINASE-RELATED"/>
    <property type="match status" value="1"/>
</dbReference>
<evidence type="ECO:0000256" key="1">
    <source>
        <dbReference type="ARBA" id="ARBA00008651"/>
    </source>
</evidence>
<evidence type="ECO:0000259" key="9">
    <source>
        <dbReference type="PROSITE" id="PS50002"/>
    </source>
</evidence>
<sequence length="401" mass="46107">MKRTKYNVEADGYHIEIPYTCSEVRKLINEGKHIDKFKLKRERIEARSASFGKGGERTAFEGIFTKSEREIVLKRFNKERKFDVFIETIEKQCVCSSLAIEFNQLHVTEKQIQFIPTTLFISNSFKGIYDEKILNKKELEPLIENGIFLVEPLLHGEFIKFNCNNGNLWFDSYHATLHAFSHWSWCISNHQLIIVDLQGIQIGNCFYLTDPAILSISENKFSNSSTNLGEEGISRFFETHYCNQICVALNINTDLYPKQIPDEIISTETPVNEKMSCVSQEPSTSLGKCVVLHPFKAEEINDLNLEKDDIIEITAKEGDWWQGRCKGKEGIFPRNHVQEFLKVFQFVCCSDYHAKNKDEIDVSVGDLVYLLGKKEGNVRVGLIGNEFKFGFIPFDVVQPIN</sequence>
<dbReference type="SMART" id="SM00811">
    <property type="entry name" value="Alpha_kinase"/>
    <property type="match status" value="1"/>
</dbReference>
<dbReference type="OMA" id="PKNHVQE"/>
<comment type="caution">
    <text evidence="11">The sequence shown here is derived from an EMBL/GenBank/DDBJ whole genome shotgun (WGS) entry which is preliminary data.</text>
</comment>
<protein>
    <submittedName>
        <fullName evidence="11">Protein kinase putative</fullName>
    </submittedName>
</protein>
<evidence type="ECO:0000259" key="10">
    <source>
        <dbReference type="PROSITE" id="PS51158"/>
    </source>
</evidence>
<dbReference type="VEuPathDB" id="AmoebaDB:EHI5A_005740"/>